<evidence type="ECO:0000313" key="2">
    <source>
        <dbReference type="EMBL" id="EHL07270.1"/>
    </source>
</evidence>
<keyword evidence="2" id="KW-0489">Methyltransferase</keyword>
<sequence length="230" mass="26625">MKRKKRGEHLNPLEKSNKAYKASKNIYDDTLTQSKWWSRLYIRFFWSGVNDVEIARQVLNMLPDNFEGSLLDVPVGTAVFTTEKYGRMQNAKITCLDYSQDMLQQAQERFLRMGIDNVTCLQGNVECLPFENASFDAVLSMNGFHAFPNKDKAFKETSRVLKNGGMFCGCFYIKGENRRTDLIVKQVLARKGWFAPPFYTLEELRSELSRYYSSINVCNDAAMVYFKCLK</sequence>
<dbReference type="CDD" id="cd02440">
    <property type="entry name" value="AdoMet_MTases"/>
    <property type="match status" value="1"/>
</dbReference>
<dbReference type="InterPro" id="IPR029063">
    <property type="entry name" value="SAM-dependent_MTases_sf"/>
</dbReference>
<gene>
    <name evidence="2" type="ORF">HMPREF0322_02029</name>
</gene>
<dbReference type="EMBL" id="AFZX01000045">
    <property type="protein sequence ID" value="EHL07270.1"/>
    <property type="molecule type" value="Genomic_DNA"/>
</dbReference>
<dbReference type="AlphaFoldDB" id="G9XM43"/>
<evidence type="ECO:0000313" key="3">
    <source>
        <dbReference type="Proteomes" id="UP000004416"/>
    </source>
</evidence>
<proteinExistence type="predicted"/>
<dbReference type="InterPro" id="IPR041698">
    <property type="entry name" value="Methyltransf_25"/>
</dbReference>
<dbReference type="GO" id="GO:0032259">
    <property type="term" value="P:methylation"/>
    <property type="evidence" value="ECO:0007669"/>
    <property type="project" value="UniProtKB-KW"/>
</dbReference>
<accession>G9XM43</accession>
<organism evidence="2 3">
    <name type="scientific">Desulfitobacterium hafniense DP7</name>
    <dbReference type="NCBI Taxonomy" id="537010"/>
    <lineage>
        <taxon>Bacteria</taxon>
        <taxon>Bacillati</taxon>
        <taxon>Bacillota</taxon>
        <taxon>Clostridia</taxon>
        <taxon>Eubacteriales</taxon>
        <taxon>Desulfitobacteriaceae</taxon>
        <taxon>Desulfitobacterium</taxon>
    </lineage>
</organism>
<dbReference type="Pfam" id="PF13649">
    <property type="entry name" value="Methyltransf_25"/>
    <property type="match status" value="1"/>
</dbReference>
<evidence type="ECO:0000259" key="1">
    <source>
        <dbReference type="Pfam" id="PF13649"/>
    </source>
</evidence>
<dbReference type="SUPFAM" id="SSF53335">
    <property type="entry name" value="S-adenosyl-L-methionine-dependent methyltransferases"/>
    <property type="match status" value="1"/>
</dbReference>
<dbReference type="PATRIC" id="fig|537010.4.peg.1902"/>
<reference evidence="2 3" key="1">
    <citation type="submission" date="2011-08" db="EMBL/GenBank/DDBJ databases">
        <authorList>
            <person name="Weinstock G."/>
            <person name="Sodergren E."/>
            <person name="Clifton S."/>
            <person name="Fulton L."/>
            <person name="Fulton B."/>
            <person name="Courtney L."/>
            <person name="Fronick C."/>
            <person name="Harrison M."/>
            <person name="Strong C."/>
            <person name="Farmer C."/>
            <person name="Delahaunty K."/>
            <person name="Markovic C."/>
            <person name="Hall O."/>
            <person name="Minx P."/>
            <person name="Tomlinson C."/>
            <person name="Mitreva M."/>
            <person name="Hou S."/>
            <person name="Chen J."/>
            <person name="Wollam A."/>
            <person name="Pepin K.H."/>
            <person name="Johnson M."/>
            <person name="Bhonagiri V."/>
            <person name="Zhang X."/>
            <person name="Suruliraj S."/>
            <person name="Warren W."/>
            <person name="Chinwalla A."/>
            <person name="Mardis E.R."/>
            <person name="Wilson R.K."/>
        </authorList>
    </citation>
    <scope>NUCLEOTIDE SEQUENCE [LARGE SCALE GENOMIC DNA]</scope>
    <source>
        <strain evidence="2 3">DP7</strain>
    </source>
</reference>
<comment type="caution">
    <text evidence="2">The sequence shown here is derived from an EMBL/GenBank/DDBJ whole genome shotgun (WGS) entry which is preliminary data.</text>
</comment>
<dbReference type="Gene3D" id="3.40.50.150">
    <property type="entry name" value="Vaccinia Virus protein VP39"/>
    <property type="match status" value="1"/>
</dbReference>
<dbReference type="HOGENOM" id="CLU_088943_0_0_9"/>
<keyword evidence="2" id="KW-0808">Transferase</keyword>
<dbReference type="PANTHER" id="PTHR43591">
    <property type="entry name" value="METHYLTRANSFERASE"/>
    <property type="match status" value="1"/>
</dbReference>
<dbReference type="GO" id="GO:0008168">
    <property type="term" value="F:methyltransferase activity"/>
    <property type="evidence" value="ECO:0007669"/>
    <property type="project" value="UniProtKB-KW"/>
</dbReference>
<feature type="domain" description="Methyltransferase" evidence="1">
    <location>
        <begin position="71"/>
        <end position="165"/>
    </location>
</feature>
<protein>
    <submittedName>
        <fullName evidence="2">Methyltransferase domain protein</fullName>
    </submittedName>
</protein>
<dbReference type="Proteomes" id="UP000004416">
    <property type="component" value="Unassembled WGS sequence"/>
</dbReference>
<name>G9XM43_DESHA</name>